<dbReference type="Proteomes" id="UP000176244">
    <property type="component" value="Unassembled WGS sequence"/>
</dbReference>
<feature type="active site" evidence="3">
    <location>
        <position position="46"/>
    </location>
</feature>
<dbReference type="GO" id="GO:0005737">
    <property type="term" value="C:cytoplasm"/>
    <property type="evidence" value="ECO:0007669"/>
    <property type="project" value="TreeGrafter"/>
</dbReference>
<dbReference type="PANTHER" id="PTHR13774:SF39">
    <property type="entry name" value="BIOSYNTHESIS PROTEIN, PUTATIVE-RELATED"/>
    <property type="match status" value="1"/>
</dbReference>
<protein>
    <submittedName>
        <fullName evidence="4">Putative isomerase YddE</fullName>
        <ecNumber evidence="4">5.1.-.-</ecNumber>
    </submittedName>
</protein>
<sequence>MEIKVFKINAFAKTEIGGNPAGVVTNADELSENDMKKIAGIVGLSETAFVMKSDVADFRVRFFTPTEEVDLCGHATIGTFSTLLKKGYIQCGNYTQETKAGILNVAVREDASIMMNQAKPNFYEMIEKTEIADSLNISVADINEALPVQIVSTGIKDIIIPIRNMNVLCGIKPDFSMISNISKKYNVIGYHLYARNSLNNSSVHCRNFAPLYGIPEESATGTSNGALACYLLKYNQITPEYAKNVSFAQGDSMNRPSEIMISISMENDEIDEVRVGGKALNLKEIKIEI</sequence>
<dbReference type="STRING" id="52694.ACWI_10590"/>
<evidence type="ECO:0000313" key="4">
    <source>
        <dbReference type="EMBL" id="OFV71443.1"/>
    </source>
</evidence>
<dbReference type="RefSeq" id="WP_070370402.1">
    <property type="nucleotide sequence ID" value="NZ_LKEU01000021.1"/>
</dbReference>
<accession>A0A1F2PJD4</accession>
<keyword evidence="2 4" id="KW-0413">Isomerase</keyword>
<dbReference type="EMBL" id="LKEU01000021">
    <property type="protein sequence ID" value="OFV71443.1"/>
    <property type="molecule type" value="Genomic_DNA"/>
</dbReference>
<dbReference type="Gene3D" id="3.10.310.10">
    <property type="entry name" value="Diaminopimelate Epimerase, Chain A, domain 1"/>
    <property type="match status" value="2"/>
</dbReference>
<comment type="similarity">
    <text evidence="1">Belongs to the PhzF family.</text>
</comment>
<dbReference type="SUPFAM" id="SSF54506">
    <property type="entry name" value="Diaminopimelate epimerase-like"/>
    <property type="match status" value="1"/>
</dbReference>
<organism evidence="4 5">
    <name type="scientific">Acetobacterium wieringae</name>
    <dbReference type="NCBI Taxonomy" id="52694"/>
    <lineage>
        <taxon>Bacteria</taxon>
        <taxon>Bacillati</taxon>
        <taxon>Bacillota</taxon>
        <taxon>Clostridia</taxon>
        <taxon>Eubacteriales</taxon>
        <taxon>Eubacteriaceae</taxon>
        <taxon>Acetobacterium</taxon>
    </lineage>
</organism>
<evidence type="ECO:0000313" key="5">
    <source>
        <dbReference type="Proteomes" id="UP000176244"/>
    </source>
</evidence>
<gene>
    <name evidence="4" type="primary">yddE</name>
    <name evidence="4" type="ORF">ACWI_10590</name>
</gene>
<comment type="caution">
    <text evidence="4">The sequence shown here is derived from an EMBL/GenBank/DDBJ whole genome shotgun (WGS) entry which is preliminary data.</text>
</comment>
<dbReference type="PIRSF" id="PIRSF016184">
    <property type="entry name" value="PhzC_PhzF"/>
    <property type="match status" value="1"/>
</dbReference>
<dbReference type="Pfam" id="PF02567">
    <property type="entry name" value="PhzC-PhzF"/>
    <property type="match status" value="1"/>
</dbReference>
<dbReference type="EC" id="5.1.-.-" evidence="4"/>
<dbReference type="NCBIfam" id="TIGR00654">
    <property type="entry name" value="PhzF_family"/>
    <property type="match status" value="1"/>
</dbReference>
<dbReference type="AlphaFoldDB" id="A0A1F2PJD4"/>
<reference evidence="4 5" key="1">
    <citation type="submission" date="2015-09" db="EMBL/GenBank/DDBJ databases">
        <title>Genome sequence of Acetobacterium wieringae DSM 1911.</title>
        <authorList>
            <person name="Poehlein A."/>
            <person name="Bengelsdorf F.R."/>
            <person name="Schiel-Bengelsdorf B."/>
            <person name="Duerre P."/>
            <person name="Daniel R."/>
        </authorList>
    </citation>
    <scope>NUCLEOTIDE SEQUENCE [LARGE SCALE GENOMIC DNA]</scope>
    <source>
        <strain evidence="4 5">DSM 1911</strain>
    </source>
</reference>
<evidence type="ECO:0000256" key="3">
    <source>
        <dbReference type="PIRSR" id="PIRSR016184-1"/>
    </source>
</evidence>
<evidence type="ECO:0000256" key="2">
    <source>
        <dbReference type="ARBA" id="ARBA00023235"/>
    </source>
</evidence>
<dbReference type="InterPro" id="IPR003719">
    <property type="entry name" value="Phenazine_PhzF-like"/>
</dbReference>
<dbReference type="OrthoDB" id="9788221at2"/>
<dbReference type="PANTHER" id="PTHR13774">
    <property type="entry name" value="PHENAZINE BIOSYNTHESIS PROTEIN"/>
    <property type="match status" value="1"/>
</dbReference>
<proteinExistence type="inferred from homology"/>
<evidence type="ECO:0000256" key="1">
    <source>
        <dbReference type="ARBA" id="ARBA00008270"/>
    </source>
</evidence>
<dbReference type="GO" id="GO:0016853">
    <property type="term" value="F:isomerase activity"/>
    <property type="evidence" value="ECO:0007669"/>
    <property type="project" value="UniProtKB-KW"/>
</dbReference>
<name>A0A1F2PJD4_9FIRM</name>